<dbReference type="EMBL" id="JXTB01000031">
    <property type="protein sequence ID" value="PON73914.1"/>
    <property type="molecule type" value="Genomic_DNA"/>
</dbReference>
<dbReference type="InterPro" id="IPR050214">
    <property type="entry name" value="Cys_Synth/Cystath_Beta-Synth"/>
</dbReference>
<reference evidence="4" key="1">
    <citation type="submission" date="2016-06" db="EMBL/GenBank/DDBJ databases">
        <title>Parallel loss of symbiosis genes in relatives of nitrogen-fixing non-legume Parasponia.</title>
        <authorList>
            <person name="Van Velzen R."/>
            <person name="Holmer R."/>
            <person name="Bu F."/>
            <person name="Rutten L."/>
            <person name="Van Zeijl A."/>
            <person name="Liu W."/>
            <person name="Santuari L."/>
            <person name="Cao Q."/>
            <person name="Sharma T."/>
            <person name="Shen D."/>
            <person name="Roswanjaya Y."/>
            <person name="Wardhani T."/>
            <person name="Kalhor M.S."/>
            <person name="Jansen J."/>
            <person name="Van den Hoogen J."/>
            <person name="Gungor B."/>
            <person name="Hartog M."/>
            <person name="Hontelez J."/>
            <person name="Verver J."/>
            <person name="Yang W.-C."/>
            <person name="Schijlen E."/>
            <person name="Repin R."/>
            <person name="Schilthuizen M."/>
            <person name="Schranz E."/>
            <person name="Heidstra R."/>
            <person name="Miyata K."/>
            <person name="Fedorova E."/>
            <person name="Kohlen W."/>
            <person name="Bisseling T."/>
            <person name="Smit S."/>
            <person name="Geurts R."/>
        </authorList>
    </citation>
    <scope>NUCLEOTIDE SEQUENCE [LARGE SCALE GENOMIC DNA]</scope>
    <source>
        <strain evidence="4">cv. WU1-14</strain>
    </source>
</reference>
<dbReference type="InterPro" id="IPR001926">
    <property type="entry name" value="TrpB-like_PALP"/>
</dbReference>
<feature type="domain" description="Tryptophan synthase beta chain-like PALP" evidence="2">
    <location>
        <begin position="12"/>
        <end position="76"/>
    </location>
</feature>
<dbReference type="SUPFAM" id="SSF53686">
    <property type="entry name" value="Tryptophan synthase beta subunit-like PLP-dependent enzymes"/>
    <property type="match status" value="1"/>
</dbReference>
<protein>
    <submittedName>
        <fullName evidence="3">Cystathionine beta-synthase</fullName>
    </submittedName>
</protein>
<evidence type="ECO:0000256" key="1">
    <source>
        <dbReference type="ARBA" id="ARBA00001933"/>
    </source>
</evidence>
<evidence type="ECO:0000259" key="2">
    <source>
        <dbReference type="Pfam" id="PF00291"/>
    </source>
</evidence>
<proteinExistence type="predicted"/>
<dbReference type="STRING" id="3476.A0A2P5DKU3"/>
<sequence length="105" mass="11769">MEDKYFRIKKDVTELIGNTPMVYLNNIVDGCVARIAAKLEMMQPGFSVKDRIAYSMIQDAEEKGLITPGKVSLETSRCLCNGYLVVHTDFAGFRPLYCPASIMLL</sequence>
<dbReference type="InterPro" id="IPR036052">
    <property type="entry name" value="TrpB-like_PALP_sf"/>
</dbReference>
<dbReference type="Pfam" id="PF00291">
    <property type="entry name" value="PALP"/>
    <property type="match status" value="1"/>
</dbReference>
<keyword evidence="4" id="KW-1185">Reference proteome</keyword>
<dbReference type="InterPro" id="IPR001216">
    <property type="entry name" value="P-phosphate_BS"/>
</dbReference>
<evidence type="ECO:0000313" key="4">
    <source>
        <dbReference type="Proteomes" id="UP000237105"/>
    </source>
</evidence>
<gene>
    <name evidence="3" type="ORF">PanWU01x14_054640</name>
</gene>
<dbReference type="AlphaFoldDB" id="A0A2P5DKU3"/>
<accession>A0A2P5DKU3</accession>
<dbReference type="PANTHER" id="PTHR10314">
    <property type="entry name" value="CYSTATHIONINE BETA-SYNTHASE"/>
    <property type="match status" value="1"/>
</dbReference>
<dbReference type="OrthoDB" id="10259545at2759"/>
<dbReference type="Gene3D" id="3.40.50.1100">
    <property type="match status" value="2"/>
</dbReference>
<evidence type="ECO:0000313" key="3">
    <source>
        <dbReference type="EMBL" id="PON73914.1"/>
    </source>
</evidence>
<comment type="cofactor">
    <cofactor evidence="1">
        <name>pyridoxal 5'-phosphate</name>
        <dbReference type="ChEBI" id="CHEBI:597326"/>
    </cofactor>
</comment>
<dbReference type="Proteomes" id="UP000237105">
    <property type="component" value="Unassembled WGS sequence"/>
</dbReference>
<organism evidence="3 4">
    <name type="scientific">Parasponia andersonii</name>
    <name type="common">Sponia andersonii</name>
    <dbReference type="NCBI Taxonomy" id="3476"/>
    <lineage>
        <taxon>Eukaryota</taxon>
        <taxon>Viridiplantae</taxon>
        <taxon>Streptophyta</taxon>
        <taxon>Embryophyta</taxon>
        <taxon>Tracheophyta</taxon>
        <taxon>Spermatophyta</taxon>
        <taxon>Magnoliopsida</taxon>
        <taxon>eudicotyledons</taxon>
        <taxon>Gunneridae</taxon>
        <taxon>Pentapetalae</taxon>
        <taxon>rosids</taxon>
        <taxon>fabids</taxon>
        <taxon>Rosales</taxon>
        <taxon>Cannabaceae</taxon>
        <taxon>Parasponia</taxon>
    </lineage>
</organism>
<name>A0A2P5DKU3_PARAD</name>
<comment type="caution">
    <text evidence="3">The sequence shown here is derived from an EMBL/GenBank/DDBJ whole genome shotgun (WGS) entry which is preliminary data.</text>
</comment>
<dbReference type="PROSITE" id="PS00901">
    <property type="entry name" value="CYS_SYNTHASE"/>
    <property type="match status" value="1"/>
</dbReference>
<dbReference type="GO" id="GO:0006535">
    <property type="term" value="P:cysteine biosynthetic process from serine"/>
    <property type="evidence" value="ECO:0007669"/>
    <property type="project" value="InterPro"/>
</dbReference>